<sequence>MMIDRAVSPFPNAVGQSAWLCTCRLWPCNKKGPLRALSCHSKLLHVSLNPIRFNDKNMQPFKVLQRPLRV</sequence>
<reference evidence="1 2" key="1">
    <citation type="submission" date="2020-01" db="EMBL/GenBank/DDBJ databases">
        <title>Draft genome assembly of Ensifer adhaerens T173.</title>
        <authorList>
            <person name="Craig J.E."/>
            <person name="Stinchcombe J.R."/>
        </authorList>
    </citation>
    <scope>NUCLEOTIDE SEQUENCE [LARGE SCALE GENOMIC DNA]</scope>
    <source>
        <strain evidence="1 2">T173</strain>
    </source>
</reference>
<evidence type="ECO:0000313" key="2">
    <source>
        <dbReference type="Proteomes" id="UP000744980"/>
    </source>
</evidence>
<accession>A0AAW4FF68</accession>
<dbReference type="Proteomes" id="UP000744980">
    <property type="component" value="Unassembled WGS sequence"/>
</dbReference>
<organism evidence="1 2">
    <name type="scientific">Ensifer canadensis</name>
    <dbReference type="NCBI Taxonomy" id="555315"/>
    <lineage>
        <taxon>Bacteria</taxon>
        <taxon>Pseudomonadati</taxon>
        <taxon>Pseudomonadota</taxon>
        <taxon>Alphaproteobacteria</taxon>
        <taxon>Hyphomicrobiales</taxon>
        <taxon>Rhizobiaceae</taxon>
        <taxon>Sinorhizobium/Ensifer group</taxon>
        <taxon>Ensifer</taxon>
    </lineage>
</organism>
<dbReference type="EMBL" id="WXFA01000004">
    <property type="protein sequence ID" value="MBM3090780.1"/>
    <property type="molecule type" value="Genomic_DNA"/>
</dbReference>
<evidence type="ECO:0000313" key="1">
    <source>
        <dbReference type="EMBL" id="MBM3090780.1"/>
    </source>
</evidence>
<dbReference type="AlphaFoldDB" id="A0AAW4FF68"/>
<gene>
    <name evidence="1" type="ORF">GFB56_08125</name>
</gene>
<keyword evidence="2" id="KW-1185">Reference proteome</keyword>
<proteinExistence type="predicted"/>
<name>A0AAW4FF68_9HYPH</name>
<protein>
    <submittedName>
        <fullName evidence="1">Uncharacterized protein</fullName>
    </submittedName>
</protein>
<comment type="caution">
    <text evidence="1">The sequence shown here is derived from an EMBL/GenBank/DDBJ whole genome shotgun (WGS) entry which is preliminary data.</text>
</comment>